<name>A0A7D5KWB2_9EURY</name>
<sequence length="99" mass="11365">MSDDERQQTDDEKLEAAGRVSRKIFIQLLKARQSTDRDWPTESKAMVRAAVAGGYRFTEDELEKLAAVDDDLVDEYNRMVKGETINYDGPTLEEMMDDE</sequence>
<dbReference type="AlphaFoldDB" id="A0A7D5KWB2"/>
<keyword evidence="2" id="KW-1185">Reference proteome</keyword>
<reference evidence="1 2" key="1">
    <citation type="submission" date="2020-07" db="EMBL/GenBank/DDBJ databases">
        <title>Gai3-2, isolated from salt lake.</title>
        <authorList>
            <person name="Cui H."/>
            <person name="Shi X."/>
        </authorList>
    </citation>
    <scope>NUCLEOTIDE SEQUENCE [LARGE SCALE GENOMIC DNA]</scope>
    <source>
        <strain evidence="1 2">Gai3-2</strain>
        <plasmid evidence="1 2">unnamed3</plasmid>
    </source>
</reference>
<proteinExistence type="predicted"/>
<dbReference type="Proteomes" id="UP000509750">
    <property type="component" value="Plasmid unnamed3"/>
</dbReference>
<dbReference type="GeneID" id="56031421"/>
<organism evidence="1 2">
    <name type="scientific">Halorarum halophilum</name>
    <dbReference type="NCBI Taxonomy" id="2743090"/>
    <lineage>
        <taxon>Archaea</taxon>
        <taxon>Methanobacteriati</taxon>
        <taxon>Methanobacteriota</taxon>
        <taxon>Stenosarchaea group</taxon>
        <taxon>Halobacteria</taxon>
        <taxon>Halobacteriales</taxon>
        <taxon>Haloferacaceae</taxon>
        <taxon>Halorarum</taxon>
    </lineage>
</organism>
<protein>
    <submittedName>
        <fullName evidence="1">Uncharacterized protein</fullName>
    </submittedName>
</protein>
<gene>
    <name evidence="1" type="ORF">HUG10_21270</name>
</gene>
<evidence type="ECO:0000313" key="2">
    <source>
        <dbReference type="Proteomes" id="UP000509750"/>
    </source>
</evidence>
<evidence type="ECO:0000313" key="1">
    <source>
        <dbReference type="EMBL" id="QLG30120.1"/>
    </source>
</evidence>
<dbReference type="RefSeq" id="WP_179171694.1">
    <property type="nucleotide sequence ID" value="NZ_CP058532.1"/>
</dbReference>
<dbReference type="KEGG" id="halg:HUG10_21270"/>
<geneLocation type="plasmid" evidence="1 2">
    <name>unnamed3</name>
</geneLocation>
<accession>A0A7D5KWB2</accession>
<keyword evidence="1" id="KW-0614">Plasmid</keyword>
<dbReference type="EMBL" id="CP058532">
    <property type="protein sequence ID" value="QLG30120.1"/>
    <property type="molecule type" value="Genomic_DNA"/>
</dbReference>